<dbReference type="PANTHER" id="PTHR33112:SF8">
    <property type="entry name" value="HETEROKARYON INCOMPATIBILITY DOMAIN-CONTAINING PROTEIN"/>
    <property type="match status" value="1"/>
</dbReference>
<sequence>MAFHCTHAETAKFVSHVMPPTAGQLWKEGLGPVEVAQRWLATCLSSHEHCRIERQPQQHERPSRLVAIDHDTGKVKLVSTASMDTLPPYASLSYRWGTADFTRLTAANYDAFHSSIPLDLLPQTFQDAIHITTKLNLGHIWIDALCIIQHEPDNTDWLREAGRMRSVYGSATINLAASWTRSVHGSLFSLESPLAQKKTMKPAAAVSQNRNSGGFCARVTRPHLASATCVQNFHSPAVYEDYVANTRLARRAWALQEKLLAPRTLHLGTGGGGREGLFWECRSSVGSDSLPDGFPGRLGPAYLVCGRGVGRGGWNWLHIVEKYTATRMTVPGDKLPALAGIARAQHVAATAAAKLGDNNRHDQYLAGMWRERFLLQLGWWVAQKRKRRRPRPREWRAPSWSWAAVDGPARFSPHWEEDELMGRAMKFLRVVDVWTTPAGPDPFGAVTRGELTFACEGMVRGWLVVEGHDDGDGAVVLGEADWTETRQPVRVDRLSGRREYFGVLLDCSGEDVRPDEALYLVPIVYGETGARVGNGHETADTRKEEKEKNHEIKEPEEWNVGMEVVGMVLQCCGGVGARGRFRRVGAFRMSHMSYPNKDFEREHDSEKCLVFLEVLREVGASTAEAECARVDVPESGNSDLRYVITI</sequence>
<evidence type="ECO:0000313" key="3">
    <source>
        <dbReference type="EMBL" id="KAK4210668.1"/>
    </source>
</evidence>
<dbReference type="EMBL" id="MU858169">
    <property type="protein sequence ID" value="KAK4210668.1"/>
    <property type="molecule type" value="Genomic_DNA"/>
</dbReference>
<accession>A0AAN7B4J7</accession>
<feature type="region of interest" description="Disordered" evidence="1">
    <location>
        <begin position="532"/>
        <end position="551"/>
    </location>
</feature>
<protein>
    <submittedName>
        <fullName evidence="3">Heterokaryon incompatibility protein-domain-containing protein</fullName>
    </submittedName>
</protein>
<dbReference type="InterPro" id="IPR010730">
    <property type="entry name" value="HET"/>
</dbReference>
<feature type="compositionally biased region" description="Basic and acidic residues" evidence="1">
    <location>
        <begin position="537"/>
        <end position="551"/>
    </location>
</feature>
<dbReference type="Proteomes" id="UP001301769">
    <property type="component" value="Unassembled WGS sequence"/>
</dbReference>
<feature type="non-terminal residue" evidence="3">
    <location>
        <position position="646"/>
    </location>
</feature>
<reference evidence="3" key="1">
    <citation type="journal article" date="2023" name="Mol. Phylogenet. Evol.">
        <title>Genome-scale phylogeny and comparative genomics of the fungal order Sordariales.</title>
        <authorList>
            <person name="Hensen N."/>
            <person name="Bonometti L."/>
            <person name="Westerberg I."/>
            <person name="Brannstrom I.O."/>
            <person name="Guillou S."/>
            <person name="Cros-Aarteil S."/>
            <person name="Calhoun S."/>
            <person name="Haridas S."/>
            <person name="Kuo A."/>
            <person name="Mondo S."/>
            <person name="Pangilinan J."/>
            <person name="Riley R."/>
            <person name="LaButti K."/>
            <person name="Andreopoulos B."/>
            <person name="Lipzen A."/>
            <person name="Chen C."/>
            <person name="Yan M."/>
            <person name="Daum C."/>
            <person name="Ng V."/>
            <person name="Clum A."/>
            <person name="Steindorff A."/>
            <person name="Ohm R.A."/>
            <person name="Martin F."/>
            <person name="Silar P."/>
            <person name="Natvig D.O."/>
            <person name="Lalanne C."/>
            <person name="Gautier V."/>
            <person name="Ament-Velasquez S.L."/>
            <person name="Kruys A."/>
            <person name="Hutchinson M.I."/>
            <person name="Powell A.J."/>
            <person name="Barry K."/>
            <person name="Miller A.N."/>
            <person name="Grigoriev I.V."/>
            <person name="Debuchy R."/>
            <person name="Gladieux P."/>
            <person name="Hiltunen Thoren M."/>
            <person name="Johannesson H."/>
        </authorList>
    </citation>
    <scope>NUCLEOTIDE SEQUENCE</scope>
    <source>
        <strain evidence="3">PSN293</strain>
    </source>
</reference>
<evidence type="ECO:0000313" key="4">
    <source>
        <dbReference type="Proteomes" id="UP001301769"/>
    </source>
</evidence>
<dbReference type="AlphaFoldDB" id="A0AAN7B4J7"/>
<dbReference type="PANTHER" id="PTHR33112">
    <property type="entry name" value="DOMAIN PROTEIN, PUTATIVE-RELATED"/>
    <property type="match status" value="1"/>
</dbReference>
<dbReference type="Pfam" id="PF06985">
    <property type="entry name" value="HET"/>
    <property type="match status" value="1"/>
</dbReference>
<feature type="domain" description="Heterokaryon incompatibility" evidence="2">
    <location>
        <begin position="89"/>
        <end position="257"/>
    </location>
</feature>
<evidence type="ECO:0000259" key="2">
    <source>
        <dbReference type="Pfam" id="PF06985"/>
    </source>
</evidence>
<comment type="caution">
    <text evidence="3">The sequence shown here is derived from an EMBL/GenBank/DDBJ whole genome shotgun (WGS) entry which is preliminary data.</text>
</comment>
<name>A0AAN7B4J7_9PEZI</name>
<keyword evidence="4" id="KW-1185">Reference proteome</keyword>
<organism evidence="3 4">
    <name type="scientific">Rhypophila decipiens</name>
    <dbReference type="NCBI Taxonomy" id="261697"/>
    <lineage>
        <taxon>Eukaryota</taxon>
        <taxon>Fungi</taxon>
        <taxon>Dikarya</taxon>
        <taxon>Ascomycota</taxon>
        <taxon>Pezizomycotina</taxon>
        <taxon>Sordariomycetes</taxon>
        <taxon>Sordariomycetidae</taxon>
        <taxon>Sordariales</taxon>
        <taxon>Naviculisporaceae</taxon>
        <taxon>Rhypophila</taxon>
    </lineage>
</organism>
<reference evidence="3" key="2">
    <citation type="submission" date="2023-05" db="EMBL/GenBank/DDBJ databases">
        <authorList>
            <consortium name="Lawrence Berkeley National Laboratory"/>
            <person name="Steindorff A."/>
            <person name="Hensen N."/>
            <person name="Bonometti L."/>
            <person name="Westerberg I."/>
            <person name="Brannstrom I.O."/>
            <person name="Guillou S."/>
            <person name="Cros-Aarteil S."/>
            <person name="Calhoun S."/>
            <person name="Haridas S."/>
            <person name="Kuo A."/>
            <person name="Mondo S."/>
            <person name="Pangilinan J."/>
            <person name="Riley R."/>
            <person name="Labutti K."/>
            <person name="Andreopoulos B."/>
            <person name="Lipzen A."/>
            <person name="Chen C."/>
            <person name="Yanf M."/>
            <person name="Daum C."/>
            <person name="Ng V."/>
            <person name="Clum A."/>
            <person name="Ohm R."/>
            <person name="Martin F."/>
            <person name="Silar P."/>
            <person name="Natvig D."/>
            <person name="Lalanne C."/>
            <person name="Gautier V."/>
            <person name="Ament-Velasquez S.L."/>
            <person name="Kruys A."/>
            <person name="Hutchinson M.I."/>
            <person name="Powell A.J."/>
            <person name="Barry K."/>
            <person name="Miller A.N."/>
            <person name="Grigoriev I.V."/>
            <person name="Debuchy R."/>
            <person name="Gladieux P."/>
            <person name="Thoren M.H."/>
            <person name="Johannesson H."/>
        </authorList>
    </citation>
    <scope>NUCLEOTIDE SEQUENCE</scope>
    <source>
        <strain evidence="3">PSN293</strain>
    </source>
</reference>
<proteinExistence type="predicted"/>
<gene>
    <name evidence="3" type="ORF">QBC37DRAFT_428433</name>
</gene>
<evidence type="ECO:0000256" key="1">
    <source>
        <dbReference type="SAM" id="MobiDB-lite"/>
    </source>
</evidence>